<evidence type="ECO:0000256" key="6">
    <source>
        <dbReference type="SAM" id="Phobius"/>
    </source>
</evidence>
<dbReference type="EMBL" id="VMHK01000002">
    <property type="protein sequence ID" value="TSJ83634.1"/>
    <property type="molecule type" value="Genomic_DNA"/>
</dbReference>
<accession>A0A556R430</accession>
<evidence type="ECO:0000256" key="1">
    <source>
        <dbReference type="ARBA" id="ARBA00004651"/>
    </source>
</evidence>
<dbReference type="InterPro" id="IPR003838">
    <property type="entry name" value="ABC3_permease_C"/>
</dbReference>
<keyword evidence="5 6" id="KW-0472">Membrane</keyword>
<feature type="transmembrane region" description="Helical" evidence="6">
    <location>
        <begin position="183"/>
        <end position="202"/>
    </location>
</feature>
<feature type="transmembrane region" description="Helical" evidence="6">
    <location>
        <begin position="421"/>
        <end position="448"/>
    </location>
</feature>
<sequence>MLSFASVGYLYKQRNVVECTHEDVAGEWNMTWALRDLKANGGIWAGVFIVLVVTQTLLCAMSVSMGVNSYYQGLSAKTRDPVKSLASALSLIFLTVIVLGCLVIKQTLQASIRQRRQGLALLSLLGATPKQILVLTLLQVMILVLPASLVAVALSPALAGRILDWYSAGMRIPVHFAFTWHGFPRSALTGLAVGLATAVLATSRTLRDLGKMTPVRVVRRAEESESIDRPRHGRGLVSLFLGLALLLLPLPVFAYLSRNGSGSLEPKQVQAVISAVGSGPLFAILLLLIALARSGGPVISRVTQLWTALVPSSSAVWRIARSQAVARSRDTTFGSTVIALTACMFLVGGLLAAGGTSTIAMNKVPGIENVTSGGTLELLYGFWAALLVALVGVIAGFAIAARDRDLDLALLSIAGANPRQLTAISILDGTIVMTTGIIIAAGGTGLVGLSTAMVYWPLIHSLSVIFPWQFFLICGLPIIVVGSLATMLTARPALMRSPIAILQGAIGE</sequence>
<evidence type="ECO:0000256" key="4">
    <source>
        <dbReference type="ARBA" id="ARBA00022989"/>
    </source>
</evidence>
<gene>
    <name evidence="8" type="ORF">FPK30_04660</name>
</gene>
<dbReference type="PANTHER" id="PTHR30287:SF2">
    <property type="entry name" value="BLL1001 PROTEIN"/>
    <property type="match status" value="1"/>
</dbReference>
<dbReference type="GO" id="GO:0005886">
    <property type="term" value="C:plasma membrane"/>
    <property type="evidence" value="ECO:0007669"/>
    <property type="project" value="UniProtKB-SubCell"/>
</dbReference>
<keyword evidence="2" id="KW-1003">Cell membrane</keyword>
<feature type="transmembrane region" description="Helical" evidence="6">
    <location>
        <begin position="380"/>
        <end position="400"/>
    </location>
</feature>
<reference evidence="8 9" key="1">
    <citation type="submission" date="2019-07" db="EMBL/GenBank/DDBJ databases">
        <title>Bifidobacterium asteroides genomes.</title>
        <authorList>
            <person name="Zheng H."/>
        </authorList>
    </citation>
    <scope>NUCLEOTIDE SEQUENCE [LARGE SCALE GENOMIC DNA]</scope>
    <source>
        <strain evidence="8 9">W8102</strain>
    </source>
</reference>
<proteinExistence type="predicted"/>
<dbReference type="RefSeq" id="WP_144085496.1">
    <property type="nucleotide sequence ID" value="NZ_JACFRS010000002.1"/>
</dbReference>
<dbReference type="Proteomes" id="UP000316508">
    <property type="component" value="Unassembled WGS sequence"/>
</dbReference>
<evidence type="ECO:0000259" key="7">
    <source>
        <dbReference type="Pfam" id="PF02687"/>
    </source>
</evidence>
<dbReference type="AlphaFoldDB" id="A0A556R430"/>
<keyword evidence="4 6" id="KW-1133">Transmembrane helix</keyword>
<evidence type="ECO:0000256" key="3">
    <source>
        <dbReference type="ARBA" id="ARBA00022692"/>
    </source>
</evidence>
<evidence type="ECO:0000313" key="8">
    <source>
        <dbReference type="EMBL" id="TSJ83634.1"/>
    </source>
</evidence>
<feature type="transmembrane region" description="Helical" evidence="6">
    <location>
        <begin position="236"/>
        <end position="257"/>
    </location>
</feature>
<keyword evidence="3 6" id="KW-0812">Transmembrane</keyword>
<feature type="transmembrane region" description="Helical" evidence="6">
    <location>
        <begin position="85"/>
        <end position="104"/>
    </location>
</feature>
<evidence type="ECO:0000256" key="5">
    <source>
        <dbReference type="ARBA" id="ARBA00023136"/>
    </source>
</evidence>
<dbReference type="InterPro" id="IPR038766">
    <property type="entry name" value="Membrane_comp_ABC_pdt"/>
</dbReference>
<name>A0A556R430_9BIFI</name>
<feature type="transmembrane region" description="Helical" evidence="6">
    <location>
        <begin position="132"/>
        <end position="163"/>
    </location>
</feature>
<evidence type="ECO:0000313" key="9">
    <source>
        <dbReference type="Proteomes" id="UP000316508"/>
    </source>
</evidence>
<feature type="transmembrane region" description="Helical" evidence="6">
    <location>
        <begin position="43"/>
        <end position="65"/>
    </location>
</feature>
<organism evidence="8 9">
    <name type="scientific">Bifidobacterium apousia</name>
    <dbReference type="NCBI Taxonomy" id="2750996"/>
    <lineage>
        <taxon>Bacteria</taxon>
        <taxon>Bacillati</taxon>
        <taxon>Actinomycetota</taxon>
        <taxon>Actinomycetes</taxon>
        <taxon>Bifidobacteriales</taxon>
        <taxon>Bifidobacteriaceae</taxon>
        <taxon>Bifidobacterium</taxon>
    </lineage>
</organism>
<feature type="transmembrane region" description="Helical" evidence="6">
    <location>
        <begin position="269"/>
        <end position="291"/>
    </location>
</feature>
<evidence type="ECO:0000256" key="2">
    <source>
        <dbReference type="ARBA" id="ARBA00022475"/>
    </source>
</evidence>
<comment type="subcellular location">
    <subcellularLocation>
        <location evidence="1">Cell membrane</location>
        <topology evidence="1">Multi-pass membrane protein</topology>
    </subcellularLocation>
</comment>
<comment type="caution">
    <text evidence="8">The sequence shown here is derived from an EMBL/GenBank/DDBJ whole genome shotgun (WGS) entry which is preliminary data.</text>
</comment>
<dbReference type="PANTHER" id="PTHR30287">
    <property type="entry name" value="MEMBRANE COMPONENT OF PREDICTED ABC SUPERFAMILY METABOLITE UPTAKE TRANSPORTER"/>
    <property type="match status" value="1"/>
</dbReference>
<keyword evidence="9" id="KW-1185">Reference proteome</keyword>
<feature type="domain" description="ABC3 transporter permease C-terminal" evidence="7">
    <location>
        <begin position="91"/>
        <end position="207"/>
    </location>
</feature>
<dbReference type="Pfam" id="PF02687">
    <property type="entry name" value="FtsX"/>
    <property type="match status" value="1"/>
</dbReference>
<protein>
    <submittedName>
        <fullName evidence="8">ABC transporter permease</fullName>
    </submittedName>
</protein>
<feature type="transmembrane region" description="Helical" evidence="6">
    <location>
        <begin position="337"/>
        <end position="360"/>
    </location>
</feature>
<feature type="transmembrane region" description="Helical" evidence="6">
    <location>
        <begin position="468"/>
        <end position="488"/>
    </location>
</feature>